<dbReference type="EMBL" id="CP047045">
    <property type="protein sequence ID" value="QGZ96163.1"/>
    <property type="molecule type" value="Genomic_DNA"/>
</dbReference>
<dbReference type="AlphaFoldDB" id="A0A6I6MYC8"/>
<evidence type="ECO:0000313" key="1">
    <source>
        <dbReference type="EMBL" id="QGZ96163.1"/>
    </source>
</evidence>
<dbReference type="Proteomes" id="UP000431269">
    <property type="component" value="Chromosome"/>
</dbReference>
<accession>A0A6I6MYC8</accession>
<organism evidence="1 2">
    <name type="scientific">Terricaulis silvestris</name>
    <dbReference type="NCBI Taxonomy" id="2686094"/>
    <lineage>
        <taxon>Bacteria</taxon>
        <taxon>Pseudomonadati</taxon>
        <taxon>Pseudomonadota</taxon>
        <taxon>Alphaproteobacteria</taxon>
        <taxon>Caulobacterales</taxon>
        <taxon>Caulobacteraceae</taxon>
        <taxon>Terricaulis</taxon>
    </lineage>
</organism>
<dbReference type="RefSeq" id="WP_158766970.1">
    <property type="nucleotide sequence ID" value="NZ_CP047045.1"/>
</dbReference>
<proteinExistence type="predicted"/>
<name>A0A6I6MYC8_9CAUL</name>
<gene>
    <name evidence="1" type="ORF">DSM104635_03021</name>
</gene>
<protein>
    <submittedName>
        <fullName evidence="1">Uncharacterized protein</fullName>
    </submittedName>
</protein>
<reference evidence="2" key="1">
    <citation type="submission" date="2019-12" db="EMBL/GenBank/DDBJ databases">
        <title>Complete genome of Terracaulis silvestris 0127_4.</title>
        <authorList>
            <person name="Vieira S."/>
            <person name="Riedel T."/>
            <person name="Sproer C."/>
            <person name="Pascual J."/>
            <person name="Boedeker C."/>
            <person name="Overmann J."/>
        </authorList>
    </citation>
    <scope>NUCLEOTIDE SEQUENCE [LARGE SCALE GENOMIC DNA]</scope>
    <source>
        <strain evidence="2">0127_4</strain>
    </source>
</reference>
<evidence type="ECO:0000313" key="2">
    <source>
        <dbReference type="Proteomes" id="UP000431269"/>
    </source>
</evidence>
<keyword evidence="2" id="KW-1185">Reference proteome</keyword>
<dbReference type="KEGG" id="tsv:DSM104635_03021"/>
<sequence length="257" mass="28208">MSQTSHFGLLGGAPSNASAETLKLLEGYNRGHRKNPVVEGASNTWGIGCAVMADGPIDYPISWTDIIADEAWANSMLGDADVQAGDFVFFSYIYPQSGHTWPWLKSGFDRGAKLATGMPTQWDAYRLEMYCRLFPMKLIFGLMPEALDGLEGAGHKPTTVFGKVQRIIAVGSAWERLSAAGLKPWKLHWLGPIIAVDPCDGRGARFDHAQWTLEDDNGRLLISNKRPREASLTRAALATRGRVETVDGEPRLFVTES</sequence>